<keyword evidence="1" id="KW-0732">Signal</keyword>
<dbReference type="AlphaFoldDB" id="A0A0E0JLN7"/>
<evidence type="ECO:0000256" key="1">
    <source>
        <dbReference type="SAM" id="SignalP"/>
    </source>
</evidence>
<evidence type="ECO:0000313" key="3">
    <source>
        <dbReference type="Proteomes" id="UP000026962"/>
    </source>
</evidence>
<dbReference type="EnsemblPlants" id="OPUNC01G24350.1">
    <property type="protein sequence ID" value="OPUNC01G24350.1"/>
    <property type="gene ID" value="OPUNC01G24350"/>
</dbReference>
<sequence length="63" mass="6856">METSLGALRFPCFLLLICVHHPLARADDTVSRDRPLSGGRRLVSSGGNFALGFFQPALILNET</sequence>
<reference evidence="2" key="1">
    <citation type="submission" date="2015-04" db="UniProtKB">
        <authorList>
            <consortium name="EnsemblPlants"/>
        </authorList>
    </citation>
    <scope>IDENTIFICATION</scope>
</reference>
<dbReference type="Proteomes" id="UP000026962">
    <property type="component" value="Chromosome 1"/>
</dbReference>
<organism evidence="2">
    <name type="scientific">Oryza punctata</name>
    <name type="common">Red rice</name>
    <dbReference type="NCBI Taxonomy" id="4537"/>
    <lineage>
        <taxon>Eukaryota</taxon>
        <taxon>Viridiplantae</taxon>
        <taxon>Streptophyta</taxon>
        <taxon>Embryophyta</taxon>
        <taxon>Tracheophyta</taxon>
        <taxon>Spermatophyta</taxon>
        <taxon>Magnoliopsida</taxon>
        <taxon>Liliopsida</taxon>
        <taxon>Poales</taxon>
        <taxon>Poaceae</taxon>
        <taxon>BOP clade</taxon>
        <taxon>Oryzoideae</taxon>
        <taxon>Oryzeae</taxon>
        <taxon>Oryzinae</taxon>
        <taxon>Oryza</taxon>
    </lineage>
</organism>
<accession>A0A0E0JLN7</accession>
<protein>
    <submittedName>
        <fullName evidence="2">Uncharacterized protein</fullName>
    </submittedName>
</protein>
<dbReference type="Gramene" id="OPUNC01G24340.1">
    <property type="protein sequence ID" value="OPUNC01G24340.1"/>
    <property type="gene ID" value="OPUNC01G24340"/>
</dbReference>
<reference evidence="2" key="2">
    <citation type="submission" date="2018-05" db="EMBL/GenBank/DDBJ databases">
        <title>OpunRS2 (Oryza punctata Reference Sequence Version 2).</title>
        <authorList>
            <person name="Zhang J."/>
            <person name="Kudrna D."/>
            <person name="Lee S."/>
            <person name="Talag J."/>
            <person name="Welchert J."/>
            <person name="Wing R.A."/>
        </authorList>
    </citation>
    <scope>NUCLEOTIDE SEQUENCE [LARGE SCALE GENOMIC DNA]</scope>
</reference>
<dbReference type="HOGENOM" id="CLU_2889732_0_0_1"/>
<dbReference type="EnsemblPlants" id="OPUNC01G24340.1">
    <property type="protein sequence ID" value="OPUNC01G24340.1"/>
    <property type="gene ID" value="OPUNC01G24340"/>
</dbReference>
<evidence type="ECO:0000313" key="2">
    <source>
        <dbReference type="EnsemblPlants" id="OPUNC01G24340.1"/>
    </source>
</evidence>
<dbReference type="Gramene" id="OPUNC01G24350.1">
    <property type="protein sequence ID" value="OPUNC01G24350.1"/>
    <property type="gene ID" value="OPUNC01G24350"/>
</dbReference>
<keyword evidence="3" id="KW-1185">Reference proteome</keyword>
<proteinExistence type="predicted"/>
<dbReference type="STRING" id="4537.A0A0E0JLN7"/>
<name>A0A0E0JLN7_ORYPU</name>
<feature type="chain" id="PRO_5007398923" evidence="1">
    <location>
        <begin position="27"/>
        <end position="63"/>
    </location>
</feature>
<feature type="signal peptide" evidence="1">
    <location>
        <begin position="1"/>
        <end position="26"/>
    </location>
</feature>